<dbReference type="AlphaFoldDB" id="A0A2G9YK58"/>
<evidence type="ECO:0000256" key="3">
    <source>
        <dbReference type="ARBA" id="ARBA00022553"/>
    </source>
</evidence>
<dbReference type="Pfam" id="PF00359">
    <property type="entry name" value="PTS_EIIA_2"/>
    <property type="match status" value="1"/>
</dbReference>
<dbReference type="InterPro" id="IPR002178">
    <property type="entry name" value="PTS_EIIA_type-2_dom"/>
</dbReference>
<comment type="subcellular location">
    <subcellularLocation>
        <location evidence="1">Cytoplasm</location>
    </subcellularLocation>
</comment>
<dbReference type="PANTHER" id="PTHR47738">
    <property type="entry name" value="PTS SYSTEM FRUCTOSE-LIKE EIIA COMPONENT-RELATED"/>
    <property type="match status" value="1"/>
</dbReference>
<keyword evidence="3" id="KW-0597">Phosphoprotein</keyword>
<evidence type="ECO:0000256" key="4">
    <source>
        <dbReference type="ARBA" id="ARBA00022597"/>
    </source>
</evidence>
<evidence type="ECO:0000256" key="6">
    <source>
        <dbReference type="ARBA" id="ARBA00022683"/>
    </source>
</evidence>
<keyword evidence="2" id="KW-0813">Transport</keyword>
<evidence type="ECO:0000256" key="2">
    <source>
        <dbReference type="ARBA" id="ARBA00022448"/>
    </source>
</evidence>
<dbReference type="SUPFAM" id="SSF55804">
    <property type="entry name" value="Phoshotransferase/anion transport protein"/>
    <property type="match status" value="1"/>
</dbReference>
<protein>
    <submittedName>
        <fullName evidence="8">PTS fructose transporter subunit IIA</fullName>
    </submittedName>
</protein>
<proteinExistence type="predicted"/>
<keyword evidence="6" id="KW-0598">Phosphotransferase system</keyword>
<evidence type="ECO:0000259" key="7">
    <source>
        <dbReference type="PROSITE" id="PS51094"/>
    </source>
</evidence>
<dbReference type="GO" id="GO:0005737">
    <property type="term" value="C:cytoplasm"/>
    <property type="evidence" value="ECO:0007669"/>
    <property type="project" value="UniProtKB-SubCell"/>
</dbReference>
<accession>A0A2G9YK58</accession>
<dbReference type="InterPro" id="IPR051541">
    <property type="entry name" value="PTS_SugarTrans_NitroReg"/>
</dbReference>
<dbReference type="CDD" id="cd00211">
    <property type="entry name" value="PTS_IIA_fru"/>
    <property type="match status" value="1"/>
</dbReference>
<sequence>MQIMDFLSPKAIIIGIESTKKEDVIKELVDALVNAGDIKKRFRNKLIDSLMSREALGSTAIGQGIAIPHAKSDCVEKLVAAFGLSNKGVDFDSLDGELAYIFFLLVAPSDSAGPHLKALARISRMLKDKYFRDTLRASQDDKAVVKIITQEDEKIV</sequence>
<dbReference type="EMBL" id="PCRK01000037">
    <property type="protein sequence ID" value="PIP19618.1"/>
    <property type="molecule type" value="Genomic_DNA"/>
</dbReference>
<dbReference type="GO" id="GO:0016020">
    <property type="term" value="C:membrane"/>
    <property type="evidence" value="ECO:0007669"/>
    <property type="project" value="InterPro"/>
</dbReference>
<organism evidence="8 9">
    <name type="scientific">Candidatus Sherwoodlollariibacterium unditelluris</name>
    <dbReference type="NCBI Taxonomy" id="1974757"/>
    <lineage>
        <taxon>Bacteria</taxon>
        <taxon>Pseudomonadati</taxon>
        <taxon>Candidatus Omnitrophota</taxon>
        <taxon>Candidatus Sherwoodlollariibacterium</taxon>
    </lineage>
</organism>
<evidence type="ECO:0000256" key="1">
    <source>
        <dbReference type="ARBA" id="ARBA00004496"/>
    </source>
</evidence>
<dbReference type="GO" id="GO:0008982">
    <property type="term" value="F:protein-N(PI)-phosphohistidine-sugar phosphotransferase activity"/>
    <property type="evidence" value="ECO:0007669"/>
    <property type="project" value="InterPro"/>
</dbReference>
<dbReference type="NCBIfam" id="TIGR00848">
    <property type="entry name" value="fruA"/>
    <property type="match status" value="1"/>
</dbReference>
<comment type="caution">
    <text evidence="8">The sequence shown here is derived from an EMBL/GenBank/DDBJ whole genome shotgun (WGS) entry which is preliminary data.</text>
</comment>
<dbReference type="InterPro" id="IPR004715">
    <property type="entry name" value="PTS_IIA_fruc"/>
</dbReference>
<dbReference type="FunFam" id="3.40.930.10:FF:000009">
    <property type="entry name" value="PTS system, fructose specific IIABC component"/>
    <property type="match status" value="1"/>
</dbReference>
<evidence type="ECO:0000313" key="9">
    <source>
        <dbReference type="Proteomes" id="UP000231292"/>
    </source>
</evidence>
<evidence type="ECO:0000313" key="8">
    <source>
        <dbReference type="EMBL" id="PIP19618.1"/>
    </source>
</evidence>
<gene>
    <name evidence="8" type="ORF">COX41_01985</name>
</gene>
<dbReference type="Gene3D" id="3.40.930.10">
    <property type="entry name" value="Mannitol-specific EII, Chain A"/>
    <property type="match status" value="1"/>
</dbReference>
<dbReference type="PROSITE" id="PS51094">
    <property type="entry name" value="PTS_EIIA_TYPE_2"/>
    <property type="match status" value="1"/>
</dbReference>
<keyword evidence="4" id="KW-0762">Sugar transport</keyword>
<keyword evidence="5" id="KW-0808">Transferase</keyword>
<evidence type="ECO:0000256" key="5">
    <source>
        <dbReference type="ARBA" id="ARBA00022679"/>
    </source>
</evidence>
<dbReference type="Proteomes" id="UP000231292">
    <property type="component" value="Unassembled WGS sequence"/>
</dbReference>
<dbReference type="InterPro" id="IPR016152">
    <property type="entry name" value="PTrfase/Anion_transptr"/>
</dbReference>
<dbReference type="PANTHER" id="PTHR47738:SF2">
    <property type="entry name" value="PTS SYSTEM FRUCTOSE-LIKE EIIA COMPONENT"/>
    <property type="match status" value="1"/>
</dbReference>
<name>A0A2G9YK58_9BACT</name>
<dbReference type="GO" id="GO:0009401">
    <property type="term" value="P:phosphoenolpyruvate-dependent sugar phosphotransferase system"/>
    <property type="evidence" value="ECO:0007669"/>
    <property type="project" value="UniProtKB-KW"/>
</dbReference>
<dbReference type="PROSITE" id="PS00372">
    <property type="entry name" value="PTS_EIIA_TYPE_2_HIS"/>
    <property type="match status" value="1"/>
</dbReference>
<reference evidence="8 9" key="1">
    <citation type="submission" date="2017-09" db="EMBL/GenBank/DDBJ databases">
        <title>Depth-based differentiation of microbial function through sediment-hosted aquifers and enrichment of novel symbionts in the deep terrestrial subsurface.</title>
        <authorList>
            <person name="Probst A.J."/>
            <person name="Ladd B."/>
            <person name="Jarett J.K."/>
            <person name="Geller-Mcgrath D.E."/>
            <person name="Sieber C.M."/>
            <person name="Emerson J.B."/>
            <person name="Anantharaman K."/>
            <person name="Thomas B.C."/>
            <person name="Malmstrom R."/>
            <person name="Stieglmeier M."/>
            <person name="Klingl A."/>
            <person name="Woyke T."/>
            <person name="Ryan C.M."/>
            <person name="Banfield J.F."/>
        </authorList>
    </citation>
    <scope>NUCLEOTIDE SEQUENCE [LARGE SCALE GENOMIC DNA]</scope>
    <source>
        <strain evidence="8">CG23_combo_of_CG06-09_8_20_14_all_41_10</strain>
    </source>
</reference>
<feature type="domain" description="PTS EIIA type-2" evidence="7">
    <location>
        <begin position="5"/>
        <end position="151"/>
    </location>
</feature>